<sequence length="392" mass="42090">MVPALTHPGVYVQEIPAGVRTIAGAPTSVAAFLGTAMRGPLNQPVHIQDFADYEREFGGLAEGCELGYAVLQFFLNGGARAWVVRVAQPARNDPLDAHATFISQRAQRRGLYALDDVDSFNLLCLPGITHSIVLADAVCYCKERHAFMIIDAPPAAADAASMAAAVMGAALPRSDHAALYFPWTRAADPLKNGLPRLTAPCGTIAGLYARTDGDRGVWKAPAGIDAGLAGVLSLAAAVSDDESRNLNTLGVNCLRTFAGRGAVCWGARTLQGTDHFASEYKYVPVRRLALHLEQSLLRGTQWAAFESNDEPLWAQIRMNVSAFMNALFRQGAFQGGTPRDAYLVKCDGETTTQQDRDRGVVNILVGFAPLKPAEFVVIRVQQRAGQMEGNPP</sequence>
<comment type="similarity">
    <text evidence="1">Belongs to the myoviridae tail sheath protein family.</text>
</comment>
<dbReference type="InterPro" id="IPR035089">
    <property type="entry name" value="Phage_sheath_subtilisin"/>
</dbReference>
<reference evidence="4 5" key="1">
    <citation type="submission" date="2018-08" db="EMBL/GenBank/DDBJ databases">
        <title>Achromobacter xylosoxidans Genome sequencing and assembly.</title>
        <authorList>
            <person name="Wang R."/>
            <person name="Rensing C."/>
            <person name="Li Y."/>
        </authorList>
    </citation>
    <scope>NUCLEOTIDE SEQUENCE [LARGE SCALE GENOMIC DNA]</scope>
    <source>
        <strain evidence="4 5">GD003A</strain>
    </source>
</reference>
<gene>
    <name evidence="4" type="ORF">DY367_00010</name>
</gene>
<name>A0A424WK29_ALCXX</name>
<accession>A0A424WK29</accession>
<dbReference type="Gene3D" id="3.40.50.11780">
    <property type="match status" value="1"/>
</dbReference>
<dbReference type="PANTHER" id="PTHR35861:SF1">
    <property type="entry name" value="PHAGE TAIL SHEATH PROTEIN"/>
    <property type="match status" value="1"/>
</dbReference>
<dbReference type="InterPro" id="IPR052042">
    <property type="entry name" value="Tail_sheath_structural"/>
</dbReference>
<organism evidence="4 5">
    <name type="scientific">Alcaligenes xylosoxydans xylosoxydans</name>
    <name type="common">Achromobacter xylosoxidans</name>
    <dbReference type="NCBI Taxonomy" id="85698"/>
    <lineage>
        <taxon>Bacteria</taxon>
        <taxon>Pseudomonadati</taxon>
        <taxon>Pseudomonadota</taxon>
        <taxon>Betaproteobacteria</taxon>
        <taxon>Burkholderiales</taxon>
        <taxon>Alcaligenaceae</taxon>
        <taxon>Achromobacter</taxon>
    </lineage>
</organism>
<dbReference type="RefSeq" id="WP_118931277.1">
    <property type="nucleotide sequence ID" value="NZ_CP061008.1"/>
</dbReference>
<dbReference type="OrthoDB" id="9767864at2"/>
<protein>
    <submittedName>
        <fullName evidence="4">Phage tail sheath family protein</fullName>
    </submittedName>
</protein>
<evidence type="ECO:0000313" key="5">
    <source>
        <dbReference type="Proteomes" id="UP000285324"/>
    </source>
</evidence>
<evidence type="ECO:0000259" key="2">
    <source>
        <dbReference type="Pfam" id="PF04984"/>
    </source>
</evidence>
<evidence type="ECO:0000259" key="3">
    <source>
        <dbReference type="Pfam" id="PF17482"/>
    </source>
</evidence>
<dbReference type="Proteomes" id="UP000285324">
    <property type="component" value="Unassembled WGS sequence"/>
</dbReference>
<dbReference type="EMBL" id="QVXO01000001">
    <property type="protein sequence ID" value="RPJ93644.1"/>
    <property type="molecule type" value="Genomic_DNA"/>
</dbReference>
<proteinExistence type="inferred from homology"/>
<comment type="caution">
    <text evidence="4">The sequence shown here is derived from an EMBL/GenBank/DDBJ whole genome shotgun (WGS) entry which is preliminary data.</text>
</comment>
<feature type="domain" description="Tail sheath protein subtilisin-like" evidence="2">
    <location>
        <begin position="118"/>
        <end position="270"/>
    </location>
</feature>
<dbReference type="Pfam" id="PF04984">
    <property type="entry name" value="Phage_sheath_1"/>
    <property type="match status" value="1"/>
</dbReference>
<evidence type="ECO:0000313" key="4">
    <source>
        <dbReference type="EMBL" id="RPJ93644.1"/>
    </source>
</evidence>
<evidence type="ECO:0000256" key="1">
    <source>
        <dbReference type="ARBA" id="ARBA00008005"/>
    </source>
</evidence>
<dbReference type="InterPro" id="IPR020287">
    <property type="entry name" value="Tail_sheath_C"/>
</dbReference>
<feature type="domain" description="Tail sheath protein C-terminal" evidence="3">
    <location>
        <begin position="279"/>
        <end position="382"/>
    </location>
</feature>
<dbReference type="AlphaFoldDB" id="A0A424WK29"/>
<dbReference type="Pfam" id="PF17482">
    <property type="entry name" value="Phage_sheath_1C"/>
    <property type="match status" value="1"/>
</dbReference>
<dbReference type="PANTHER" id="PTHR35861">
    <property type="match status" value="1"/>
</dbReference>